<dbReference type="EMBL" id="FN430007">
    <property type="protein sequence ID" value="CAZ80002.1"/>
    <property type="molecule type" value="Genomic_DNA"/>
</dbReference>
<dbReference type="InParanoid" id="D5G659"/>
<proteinExistence type="predicted"/>
<dbReference type="HOGENOM" id="CLU_1950378_0_0_1"/>
<name>D5G659_TUBMM</name>
<sequence length="129" mass="14566">MVTISRGVNVDAEDSTHDSLLLEPPLTLPFLLLVILTAKSNDYHPSHKIGGELLLGSTPEHPFQPRYHTSLAYHKPAVVKYHCLNPKLKLIGDRSIIDISWPYVHGRDKRPHATCRLFEYALSSWSGRT</sequence>
<evidence type="ECO:0000313" key="1">
    <source>
        <dbReference type="EMBL" id="CAZ80002.1"/>
    </source>
</evidence>
<keyword evidence="2" id="KW-1185">Reference proteome</keyword>
<evidence type="ECO:0000313" key="2">
    <source>
        <dbReference type="Proteomes" id="UP000006911"/>
    </source>
</evidence>
<organism evidence="1 2">
    <name type="scientific">Tuber melanosporum (strain Mel28)</name>
    <name type="common">Perigord black truffle</name>
    <dbReference type="NCBI Taxonomy" id="656061"/>
    <lineage>
        <taxon>Eukaryota</taxon>
        <taxon>Fungi</taxon>
        <taxon>Dikarya</taxon>
        <taxon>Ascomycota</taxon>
        <taxon>Pezizomycotina</taxon>
        <taxon>Pezizomycetes</taxon>
        <taxon>Pezizales</taxon>
        <taxon>Tuberaceae</taxon>
        <taxon>Tuber</taxon>
    </lineage>
</organism>
<dbReference type="AlphaFoldDB" id="D5G659"/>
<dbReference type="Proteomes" id="UP000006911">
    <property type="component" value="Unassembled WGS sequence"/>
</dbReference>
<dbReference type="KEGG" id="tml:GSTUM_00001783001"/>
<accession>D5G659</accession>
<gene>
    <name evidence="1" type="ORF">GSTUM_00001783001</name>
</gene>
<protein>
    <submittedName>
        <fullName evidence="1">(Perigord truffle) hypothetical protein</fullName>
    </submittedName>
</protein>
<dbReference type="GeneID" id="9187681"/>
<dbReference type="RefSeq" id="XP_002835845.1">
    <property type="nucleotide sequence ID" value="XM_002835799.1"/>
</dbReference>
<reference evidence="1 2" key="1">
    <citation type="journal article" date="2010" name="Nature">
        <title>Perigord black truffle genome uncovers evolutionary origins and mechanisms of symbiosis.</title>
        <authorList>
            <person name="Martin F."/>
            <person name="Kohler A."/>
            <person name="Murat C."/>
            <person name="Balestrini R."/>
            <person name="Coutinho P.M."/>
            <person name="Jaillon O."/>
            <person name="Montanini B."/>
            <person name="Morin E."/>
            <person name="Noel B."/>
            <person name="Percudani R."/>
            <person name="Porcel B."/>
            <person name="Rubini A."/>
            <person name="Amicucci A."/>
            <person name="Amselem J."/>
            <person name="Anthouard V."/>
            <person name="Arcioni S."/>
            <person name="Artiguenave F."/>
            <person name="Aury J.M."/>
            <person name="Ballario P."/>
            <person name="Bolchi A."/>
            <person name="Brenna A."/>
            <person name="Brun A."/>
            <person name="Buee M."/>
            <person name="Cantarel B."/>
            <person name="Chevalier G."/>
            <person name="Couloux A."/>
            <person name="Da Silva C."/>
            <person name="Denoeud F."/>
            <person name="Duplessis S."/>
            <person name="Ghignone S."/>
            <person name="Hilselberger B."/>
            <person name="Iotti M."/>
            <person name="Marcais B."/>
            <person name="Mello A."/>
            <person name="Miranda M."/>
            <person name="Pacioni G."/>
            <person name="Quesneville H."/>
            <person name="Riccioni C."/>
            <person name="Ruotolo R."/>
            <person name="Splivallo R."/>
            <person name="Stocchi V."/>
            <person name="Tisserant E."/>
            <person name="Viscomi A.R."/>
            <person name="Zambonelli A."/>
            <person name="Zampieri E."/>
            <person name="Henrissat B."/>
            <person name="Lebrun M.H."/>
            <person name="Paolocci F."/>
            <person name="Bonfante P."/>
            <person name="Ottonello S."/>
            <person name="Wincker P."/>
        </authorList>
    </citation>
    <scope>NUCLEOTIDE SEQUENCE [LARGE SCALE GENOMIC DNA]</scope>
    <source>
        <strain evidence="1 2">Mel28</strain>
    </source>
</reference>